<dbReference type="PROSITE" id="PS50887">
    <property type="entry name" value="GGDEF"/>
    <property type="match status" value="1"/>
</dbReference>
<dbReference type="InterPro" id="IPR000160">
    <property type="entry name" value="GGDEF_dom"/>
</dbReference>
<name>A0A1N7QFK5_9RHOB</name>
<dbReference type="InterPro" id="IPR029787">
    <property type="entry name" value="Nucleotide_cyclase"/>
</dbReference>
<dbReference type="Pfam" id="PF08448">
    <property type="entry name" value="PAS_4"/>
    <property type="match status" value="1"/>
</dbReference>
<dbReference type="SMART" id="SM00267">
    <property type="entry name" value="GGDEF"/>
    <property type="match status" value="1"/>
</dbReference>
<dbReference type="CDD" id="cd00130">
    <property type="entry name" value="PAS"/>
    <property type="match status" value="2"/>
</dbReference>
<dbReference type="PANTHER" id="PTHR44757">
    <property type="entry name" value="DIGUANYLATE CYCLASE DGCP"/>
    <property type="match status" value="1"/>
</dbReference>
<protein>
    <submittedName>
        <fullName evidence="3">Diguanylate cyclase (GGDEF) domain-containing protein</fullName>
    </submittedName>
</protein>
<dbReference type="EMBL" id="FTOG01000017">
    <property type="protein sequence ID" value="SIT21594.1"/>
    <property type="molecule type" value="Genomic_DNA"/>
</dbReference>
<keyword evidence="4" id="KW-1185">Reference proteome</keyword>
<dbReference type="SUPFAM" id="SSF55785">
    <property type="entry name" value="PYP-like sensor domain (PAS domain)"/>
    <property type="match status" value="2"/>
</dbReference>
<dbReference type="RefSeq" id="WP_076486436.1">
    <property type="nucleotide sequence ID" value="NZ_FTOG01000017.1"/>
</dbReference>
<sequence>MSLPPSKARRGYGAAADSAPCGLVEINDAGQVRSANKEFLHWVGRPPEAVLGRDLTDLLSSAGRVFWLTHLAPQLRLTGRLDEISLPLPDATGGVRRCLLSARRLLDTEGATLVLLDAGRRHRSEDGVARLEAVAGMRAHWLGQVERMAEVGAWSWDPVLRVFDVSDQVLRLLGLRPKAPLGLDDVLGRLTSAPLRARLGRLLTTPEVLCAPLDLEAEIVIADEQTRQIRIYCEALWEKGKVARVQGVLADISRAHRDRQRLWQLAHLDEVTGLANRQWFRSQLANVCDEERELALLLIDLPDFAGLIDDYGEDRTDAMLREVGERLAALLPAEGLAARVAGEEFALLAPLEHAVGNACGADALAQRLAADVQATLRAPLARSDAAVQLRASIGMAVRPVDAREPEELWGRAKAALSEVKRAGRGGAAFLRGPTLCAVEARRATLAMVREAEREGRIEAWYQPKIRLSDGRVTGHEALARIRCPDGEISTPGDWWDAFDDPDCAALIDAAVLRRVLSDLAEASAHLGRVAVNFSDHSLHRSSFAPDLLAKIAAAGLTPEQIELEVVETALLGQNTENLIAGFALLRAAGVTIALDDFGTGFASLTHLRDLPVDRIKIDKSFVLGAEAKGRNGPILRAIMDLAQGLALATVAEGVESEQTTDLLRALGCNEVQGFHFCRPQPLVHIDGARKYNVETSQTASYTACSLQA</sequence>
<dbReference type="Proteomes" id="UP000186221">
    <property type="component" value="Unassembled WGS sequence"/>
</dbReference>
<dbReference type="Gene3D" id="3.20.20.450">
    <property type="entry name" value="EAL domain"/>
    <property type="match status" value="1"/>
</dbReference>
<dbReference type="InterPro" id="IPR052155">
    <property type="entry name" value="Biofilm_reg_signaling"/>
</dbReference>
<dbReference type="STRING" id="453582.SAMN05421580_11738"/>
<dbReference type="Pfam" id="PF00990">
    <property type="entry name" value="GGDEF"/>
    <property type="match status" value="1"/>
</dbReference>
<dbReference type="InterPro" id="IPR043128">
    <property type="entry name" value="Rev_trsase/Diguanyl_cyclase"/>
</dbReference>
<feature type="domain" description="EAL" evidence="1">
    <location>
        <begin position="441"/>
        <end position="693"/>
    </location>
</feature>
<evidence type="ECO:0000259" key="1">
    <source>
        <dbReference type="PROSITE" id="PS50883"/>
    </source>
</evidence>
<dbReference type="CDD" id="cd01948">
    <property type="entry name" value="EAL"/>
    <property type="match status" value="1"/>
</dbReference>
<dbReference type="CDD" id="cd01949">
    <property type="entry name" value="GGDEF"/>
    <property type="match status" value="1"/>
</dbReference>
<proteinExistence type="predicted"/>
<evidence type="ECO:0000259" key="2">
    <source>
        <dbReference type="PROSITE" id="PS50887"/>
    </source>
</evidence>
<dbReference type="PANTHER" id="PTHR44757:SF2">
    <property type="entry name" value="BIOFILM ARCHITECTURE MAINTENANCE PROTEIN MBAA"/>
    <property type="match status" value="1"/>
</dbReference>
<dbReference type="InterPro" id="IPR001633">
    <property type="entry name" value="EAL_dom"/>
</dbReference>
<dbReference type="Gene3D" id="3.30.70.270">
    <property type="match status" value="1"/>
</dbReference>
<evidence type="ECO:0000313" key="4">
    <source>
        <dbReference type="Proteomes" id="UP000186221"/>
    </source>
</evidence>
<dbReference type="PROSITE" id="PS50883">
    <property type="entry name" value="EAL"/>
    <property type="match status" value="1"/>
</dbReference>
<dbReference type="InterPro" id="IPR035965">
    <property type="entry name" value="PAS-like_dom_sf"/>
</dbReference>
<reference evidence="4" key="1">
    <citation type="submission" date="2017-01" db="EMBL/GenBank/DDBJ databases">
        <authorList>
            <person name="Varghese N."/>
            <person name="Submissions S."/>
        </authorList>
    </citation>
    <scope>NUCLEOTIDE SEQUENCE [LARGE SCALE GENOMIC DNA]</scope>
    <source>
        <strain evidence="4">DSM 19945</strain>
    </source>
</reference>
<evidence type="ECO:0000313" key="3">
    <source>
        <dbReference type="EMBL" id="SIT21594.1"/>
    </source>
</evidence>
<dbReference type="SUPFAM" id="SSF55073">
    <property type="entry name" value="Nucleotide cyclase"/>
    <property type="match status" value="1"/>
</dbReference>
<dbReference type="InterPro" id="IPR035919">
    <property type="entry name" value="EAL_sf"/>
</dbReference>
<dbReference type="SMART" id="SM00091">
    <property type="entry name" value="PAS"/>
    <property type="match status" value="2"/>
</dbReference>
<dbReference type="SMART" id="SM00052">
    <property type="entry name" value="EAL"/>
    <property type="match status" value="1"/>
</dbReference>
<dbReference type="Gene3D" id="3.30.450.20">
    <property type="entry name" value="PAS domain"/>
    <property type="match status" value="2"/>
</dbReference>
<accession>A0A1N7QFK5</accession>
<dbReference type="InterPro" id="IPR000014">
    <property type="entry name" value="PAS"/>
</dbReference>
<organism evidence="3 4">
    <name type="scientific">Rhodobacter aestuarii</name>
    <dbReference type="NCBI Taxonomy" id="453582"/>
    <lineage>
        <taxon>Bacteria</taxon>
        <taxon>Pseudomonadati</taxon>
        <taxon>Pseudomonadota</taxon>
        <taxon>Alphaproteobacteria</taxon>
        <taxon>Rhodobacterales</taxon>
        <taxon>Rhodobacter group</taxon>
        <taxon>Rhodobacter</taxon>
    </lineage>
</organism>
<dbReference type="AlphaFoldDB" id="A0A1N7QFK5"/>
<gene>
    <name evidence="3" type="ORF">SAMN05421580_11738</name>
</gene>
<feature type="domain" description="GGDEF" evidence="2">
    <location>
        <begin position="292"/>
        <end position="432"/>
    </location>
</feature>
<dbReference type="SUPFAM" id="SSF141868">
    <property type="entry name" value="EAL domain-like"/>
    <property type="match status" value="1"/>
</dbReference>
<dbReference type="Pfam" id="PF00563">
    <property type="entry name" value="EAL"/>
    <property type="match status" value="1"/>
</dbReference>
<dbReference type="InterPro" id="IPR013656">
    <property type="entry name" value="PAS_4"/>
</dbReference>
<dbReference type="NCBIfam" id="TIGR00254">
    <property type="entry name" value="GGDEF"/>
    <property type="match status" value="1"/>
</dbReference>